<name>A0A1E3NNI9_9ASCO</name>
<dbReference type="Proteomes" id="UP000094455">
    <property type="component" value="Unassembled WGS sequence"/>
</dbReference>
<keyword evidence="3" id="KW-1185">Reference proteome</keyword>
<evidence type="ECO:0000256" key="1">
    <source>
        <dbReference type="SAM" id="MobiDB-lite"/>
    </source>
</evidence>
<dbReference type="RefSeq" id="XP_019018773.1">
    <property type="nucleotide sequence ID" value="XM_019160883.1"/>
</dbReference>
<evidence type="ECO:0000313" key="2">
    <source>
        <dbReference type="EMBL" id="ODQ47660.1"/>
    </source>
</evidence>
<feature type="region of interest" description="Disordered" evidence="1">
    <location>
        <begin position="20"/>
        <end position="56"/>
    </location>
</feature>
<evidence type="ECO:0000313" key="3">
    <source>
        <dbReference type="Proteomes" id="UP000094455"/>
    </source>
</evidence>
<proteinExistence type="predicted"/>
<protein>
    <submittedName>
        <fullName evidence="2">Uncharacterized protein</fullName>
    </submittedName>
</protein>
<organism evidence="2 3">
    <name type="scientific">Pichia membranifaciens NRRL Y-2026</name>
    <dbReference type="NCBI Taxonomy" id="763406"/>
    <lineage>
        <taxon>Eukaryota</taxon>
        <taxon>Fungi</taxon>
        <taxon>Dikarya</taxon>
        <taxon>Ascomycota</taxon>
        <taxon>Saccharomycotina</taxon>
        <taxon>Pichiomycetes</taxon>
        <taxon>Pichiales</taxon>
        <taxon>Pichiaceae</taxon>
        <taxon>Pichia</taxon>
    </lineage>
</organism>
<dbReference type="GeneID" id="30177570"/>
<sequence>MHCVYLVGCLANTHYTQFVLSTPRSPKPSPHENEKGIHRVRYPSQRQLHFDRVTKN</sequence>
<accession>A0A1E3NNI9</accession>
<dbReference type="AlphaFoldDB" id="A0A1E3NNI9"/>
<reference evidence="2 3" key="1">
    <citation type="journal article" date="2016" name="Proc. Natl. Acad. Sci. U.S.A.">
        <title>Comparative genomics of biotechnologically important yeasts.</title>
        <authorList>
            <person name="Riley R."/>
            <person name="Haridas S."/>
            <person name="Wolfe K.H."/>
            <person name="Lopes M.R."/>
            <person name="Hittinger C.T."/>
            <person name="Goeker M."/>
            <person name="Salamov A.A."/>
            <person name="Wisecaver J.H."/>
            <person name="Long T.M."/>
            <person name="Calvey C.H."/>
            <person name="Aerts A.L."/>
            <person name="Barry K.W."/>
            <person name="Choi C."/>
            <person name="Clum A."/>
            <person name="Coughlan A.Y."/>
            <person name="Deshpande S."/>
            <person name="Douglass A.P."/>
            <person name="Hanson S.J."/>
            <person name="Klenk H.-P."/>
            <person name="LaButti K.M."/>
            <person name="Lapidus A."/>
            <person name="Lindquist E.A."/>
            <person name="Lipzen A.M."/>
            <person name="Meier-Kolthoff J.P."/>
            <person name="Ohm R.A."/>
            <person name="Otillar R.P."/>
            <person name="Pangilinan J.L."/>
            <person name="Peng Y."/>
            <person name="Rokas A."/>
            <person name="Rosa C.A."/>
            <person name="Scheuner C."/>
            <person name="Sibirny A.A."/>
            <person name="Slot J.C."/>
            <person name="Stielow J.B."/>
            <person name="Sun H."/>
            <person name="Kurtzman C.P."/>
            <person name="Blackwell M."/>
            <person name="Grigoriev I.V."/>
            <person name="Jeffries T.W."/>
        </authorList>
    </citation>
    <scope>NUCLEOTIDE SEQUENCE [LARGE SCALE GENOMIC DNA]</scope>
    <source>
        <strain evidence="2 3">NRRL Y-2026</strain>
    </source>
</reference>
<gene>
    <name evidence="2" type="ORF">PICMEDRAFT_15587</name>
</gene>
<dbReference type="EMBL" id="KV454002">
    <property type="protein sequence ID" value="ODQ47660.1"/>
    <property type="molecule type" value="Genomic_DNA"/>
</dbReference>